<dbReference type="EMBL" id="ATCN01000297">
    <property type="protein sequence ID" value="EPR79341.1"/>
    <property type="molecule type" value="Genomic_DNA"/>
</dbReference>
<dbReference type="Proteomes" id="UP000014978">
    <property type="component" value="Unassembled WGS sequence"/>
</dbReference>
<dbReference type="InterPro" id="IPR031519">
    <property type="entry name" value="DUF5094"/>
</dbReference>
<sequence length="204" mass="24417">MKTPRRRLNFRTPTRKKIERPNIKLTNIKDKNIESKVNKKETIKKNTKVSGGKSKKNEKVEKIENIKINKDSDMNIHEDDIFSEYKDILYKIKDVQQELIENYIAENNHLRVMKKDVLHYKKFIGWEINDTEDGYQCTYDVEYKGTRKMIKFLLIEEDDAYEYKLIENVNVDLPEYLADDIWFGSQQLCEFFYSVMRAVLTKVV</sequence>
<organism evidence="2 3">
    <name type="scientific">Spraguea lophii (strain 42_110)</name>
    <name type="common">Microsporidian parasite</name>
    <dbReference type="NCBI Taxonomy" id="1358809"/>
    <lineage>
        <taxon>Eukaryota</taxon>
        <taxon>Fungi</taxon>
        <taxon>Fungi incertae sedis</taxon>
        <taxon>Microsporidia</taxon>
        <taxon>Spragueidae</taxon>
        <taxon>Spraguea</taxon>
    </lineage>
</organism>
<protein>
    <recommendedName>
        <fullName evidence="1">DUF5094 domain-containing protein</fullName>
    </recommendedName>
</protein>
<feature type="domain" description="DUF5094" evidence="1">
    <location>
        <begin position="5"/>
        <end position="202"/>
    </location>
</feature>
<evidence type="ECO:0000313" key="2">
    <source>
        <dbReference type="EMBL" id="EPR79341.1"/>
    </source>
</evidence>
<evidence type="ECO:0000313" key="3">
    <source>
        <dbReference type="Proteomes" id="UP000014978"/>
    </source>
</evidence>
<evidence type="ECO:0000259" key="1">
    <source>
        <dbReference type="Pfam" id="PF17015"/>
    </source>
</evidence>
<dbReference type="Pfam" id="PF17015">
    <property type="entry name" value="DUF5094"/>
    <property type="match status" value="1"/>
</dbReference>
<comment type="caution">
    <text evidence="2">The sequence shown here is derived from an EMBL/GenBank/DDBJ whole genome shotgun (WGS) entry which is preliminary data.</text>
</comment>
<accession>S7W8Z7</accession>
<name>S7W8Z7_SPRLO</name>
<gene>
    <name evidence="2" type="ORF">SLOPH_1731</name>
</gene>
<dbReference type="AlphaFoldDB" id="S7W8Z7"/>
<dbReference type="VEuPathDB" id="MicrosporidiaDB:SLOPH_1731"/>
<proteinExistence type="predicted"/>
<keyword evidence="3" id="KW-1185">Reference proteome</keyword>
<dbReference type="InParanoid" id="S7W8Z7"/>
<reference evidence="3" key="1">
    <citation type="journal article" date="2013" name="PLoS Genet.">
        <title>The genome of Spraguea lophii and the basis of host-microsporidian interactions.</title>
        <authorList>
            <person name="Campbell S.E."/>
            <person name="Williams T.A."/>
            <person name="Yousuf A."/>
            <person name="Soanes D.M."/>
            <person name="Paszkiewicz K.H."/>
            <person name="Williams B.A.P."/>
        </authorList>
    </citation>
    <scope>NUCLEOTIDE SEQUENCE [LARGE SCALE GENOMIC DNA]</scope>
    <source>
        <strain evidence="3">42_110</strain>
    </source>
</reference>
<dbReference type="OrthoDB" id="2187979at2759"/>
<dbReference type="HOGENOM" id="CLU_133365_0_0_1"/>